<evidence type="ECO:0000256" key="1">
    <source>
        <dbReference type="SAM" id="MobiDB-lite"/>
    </source>
</evidence>
<gene>
    <name evidence="2" type="ORF">E2C01_037502</name>
</gene>
<dbReference type="EMBL" id="VSRR010006015">
    <property type="protein sequence ID" value="MPC43849.1"/>
    <property type="molecule type" value="Genomic_DNA"/>
</dbReference>
<name>A0A5B7FF43_PORTR</name>
<dbReference type="AlphaFoldDB" id="A0A5B7FF43"/>
<dbReference type="Proteomes" id="UP000324222">
    <property type="component" value="Unassembled WGS sequence"/>
</dbReference>
<sequence>MRALVGGRQRGTDRQECSGRQWVAGARVANVPQGLWVSESVRRQGLWSLPSTTTTRRAARRPSKAPSCQASSRRDIGGIESVSRRGLSGREDSKTLVIIILNRATSLHFLSTTRTKRFRNHLLRGRQSSPEPRLCWGSCLHPRQGGPPWVAGRSKPRSAAARVPLDENTAVCRRLAHFVSTFYYLSSSHGHTQALPCQCSQWQVRESKEAELSFPRL</sequence>
<evidence type="ECO:0000313" key="3">
    <source>
        <dbReference type="Proteomes" id="UP000324222"/>
    </source>
</evidence>
<proteinExistence type="predicted"/>
<keyword evidence="3" id="KW-1185">Reference proteome</keyword>
<accession>A0A5B7FF43</accession>
<comment type="caution">
    <text evidence="2">The sequence shown here is derived from an EMBL/GenBank/DDBJ whole genome shotgun (WGS) entry which is preliminary data.</text>
</comment>
<protein>
    <submittedName>
        <fullName evidence="2">Uncharacterized protein</fullName>
    </submittedName>
</protein>
<organism evidence="2 3">
    <name type="scientific">Portunus trituberculatus</name>
    <name type="common">Swimming crab</name>
    <name type="synonym">Neptunus trituberculatus</name>
    <dbReference type="NCBI Taxonomy" id="210409"/>
    <lineage>
        <taxon>Eukaryota</taxon>
        <taxon>Metazoa</taxon>
        <taxon>Ecdysozoa</taxon>
        <taxon>Arthropoda</taxon>
        <taxon>Crustacea</taxon>
        <taxon>Multicrustacea</taxon>
        <taxon>Malacostraca</taxon>
        <taxon>Eumalacostraca</taxon>
        <taxon>Eucarida</taxon>
        <taxon>Decapoda</taxon>
        <taxon>Pleocyemata</taxon>
        <taxon>Brachyura</taxon>
        <taxon>Eubrachyura</taxon>
        <taxon>Portunoidea</taxon>
        <taxon>Portunidae</taxon>
        <taxon>Portuninae</taxon>
        <taxon>Portunus</taxon>
    </lineage>
</organism>
<evidence type="ECO:0000313" key="2">
    <source>
        <dbReference type="EMBL" id="MPC43849.1"/>
    </source>
</evidence>
<feature type="region of interest" description="Disordered" evidence="1">
    <location>
        <begin position="52"/>
        <end position="75"/>
    </location>
</feature>
<reference evidence="2 3" key="1">
    <citation type="submission" date="2019-05" db="EMBL/GenBank/DDBJ databases">
        <title>Another draft genome of Portunus trituberculatus and its Hox gene families provides insights of decapod evolution.</title>
        <authorList>
            <person name="Jeong J.-H."/>
            <person name="Song I."/>
            <person name="Kim S."/>
            <person name="Choi T."/>
            <person name="Kim D."/>
            <person name="Ryu S."/>
            <person name="Kim W."/>
        </authorList>
    </citation>
    <scope>NUCLEOTIDE SEQUENCE [LARGE SCALE GENOMIC DNA]</scope>
    <source>
        <tissue evidence="2">Muscle</tissue>
    </source>
</reference>